<organism evidence="3 4">
    <name type="scientific">Actinoallomurus vinaceus</name>
    <dbReference type="NCBI Taxonomy" id="1080074"/>
    <lineage>
        <taxon>Bacteria</taxon>
        <taxon>Bacillati</taxon>
        <taxon>Actinomycetota</taxon>
        <taxon>Actinomycetes</taxon>
        <taxon>Streptosporangiales</taxon>
        <taxon>Thermomonosporaceae</taxon>
        <taxon>Actinoallomurus</taxon>
    </lineage>
</organism>
<dbReference type="PRINTS" id="PR00111">
    <property type="entry name" value="ABHYDROLASE"/>
</dbReference>
<evidence type="ECO:0000259" key="2">
    <source>
        <dbReference type="Pfam" id="PF02627"/>
    </source>
</evidence>
<evidence type="ECO:0000313" key="4">
    <source>
        <dbReference type="Proteomes" id="UP001501442"/>
    </source>
</evidence>
<evidence type="ECO:0008006" key="5">
    <source>
        <dbReference type="Google" id="ProtNLM"/>
    </source>
</evidence>
<dbReference type="Gene3D" id="3.40.50.1820">
    <property type="entry name" value="alpha/beta hydrolase"/>
    <property type="match status" value="1"/>
</dbReference>
<reference evidence="4" key="1">
    <citation type="journal article" date="2019" name="Int. J. Syst. Evol. Microbiol.">
        <title>The Global Catalogue of Microorganisms (GCM) 10K type strain sequencing project: providing services to taxonomists for standard genome sequencing and annotation.</title>
        <authorList>
            <consortium name="The Broad Institute Genomics Platform"/>
            <consortium name="The Broad Institute Genome Sequencing Center for Infectious Disease"/>
            <person name="Wu L."/>
            <person name="Ma J."/>
        </authorList>
    </citation>
    <scope>NUCLEOTIDE SEQUENCE [LARGE SCALE GENOMIC DNA]</scope>
    <source>
        <strain evidence="4">JCM 17939</strain>
    </source>
</reference>
<dbReference type="InterPro" id="IPR003779">
    <property type="entry name" value="CMD-like"/>
</dbReference>
<accession>A0ABP8U4E4</accession>
<dbReference type="SUPFAM" id="SSF53474">
    <property type="entry name" value="alpha/beta-Hydrolases"/>
    <property type="match status" value="1"/>
</dbReference>
<dbReference type="InterPro" id="IPR000073">
    <property type="entry name" value="AB_hydrolase_1"/>
</dbReference>
<dbReference type="InterPro" id="IPR029032">
    <property type="entry name" value="AhpD-like"/>
</dbReference>
<dbReference type="InterPro" id="IPR050228">
    <property type="entry name" value="Carboxylesterase_BioH"/>
</dbReference>
<dbReference type="Pfam" id="PF02627">
    <property type="entry name" value="CMD"/>
    <property type="match status" value="1"/>
</dbReference>
<proteinExistence type="predicted"/>
<gene>
    <name evidence="3" type="ORF">GCM10023196_013780</name>
</gene>
<dbReference type="EMBL" id="BAABHK010000002">
    <property type="protein sequence ID" value="GAA4622271.1"/>
    <property type="molecule type" value="Genomic_DNA"/>
</dbReference>
<keyword evidence="4" id="KW-1185">Reference proteome</keyword>
<sequence length="393" mass="42201">MNRNERGQWEYAALIGGSAEEQLAGIKAASPHMYETMIETAFAGPMTRPELGRAARELATVAVIATLGGADDKLAVHVRAALRQGIGADELRALAEHVALYAGFPRGLTALSVIDRVLTEAGVPAPPRLHKVRLEDHETVVAQVGESGPAVLLSHSLGLDWRMWEPVMHRLAEGRRVFAYDIRGHGSAAGSPAPFTMDQTGDDLLGVMDALGLDQAHVVGLSMGGSIAQTAAVRHRERIASLALLATSDHPFTDAFENRARSGETDGMEAQVAPTLTRWFTPDALAADTWGVRYARERIRRMLPQDWTAAWRAYKGLDVQGRLADLPAPTLVLSGAVDASTTPEIMSGIAKRIPGSTYVELPGTPHQQTLERPELVADALDEFLPAAAEGDPR</sequence>
<feature type="domain" description="AB hydrolase-1" evidence="1">
    <location>
        <begin position="149"/>
        <end position="371"/>
    </location>
</feature>
<evidence type="ECO:0000313" key="3">
    <source>
        <dbReference type="EMBL" id="GAA4622271.1"/>
    </source>
</evidence>
<dbReference type="SUPFAM" id="SSF69118">
    <property type="entry name" value="AhpD-like"/>
    <property type="match status" value="1"/>
</dbReference>
<evidence type="ECO:0000259" key="1">
    <source>
        <dbReference type="Pfam" id="PF00561"/>
    </source>
</evidence>
<dbReference type="PANTHER" id="PTHR43194">
    <property type="entry name" value="HYDROLASE ALPHA/BETA FOLD FAMILY"/>
    <property type="match status" value="1"/>
</dbReference>
<name>A0ABP8U4E4_9ACTN</name>
<dbReference type="RefSeq" id="WP_345429799.1">
    <property type="nucleotide sequence ID" value="NZ_BAABHK010000002.1"/>
</dbReference>
<dbReference type="InterPro" id="IPR029058">
    <property type="entry name" value="AB_hydrolase_fold"/>
</dbReference>
<comment type="caution">
    <text evidence="3">The sequence shown here is derived from an EMBL/GenBank/DDBJ whole genome shotgun (WGS) entry which is preliminary data.</text>
</comment>
<dbReference type="PANTHER" id="PTHR43194:SF2">
    <property type="entry name" value="PEROXISOMAL MEMBRANE PROTEIN LPX1"/>
    <property type="match status" value="1"/>
</dbReference>
<protein>
    <recommendedName>
        <fullName evidence="5">3-oxoadipate enol-lactonase</fullName>
    </recommendedName>
</protein>
<dbReference type="Gene3D" id="1.20.1290.10">
    <property type="entry name" value="AhpD-like"/>
    <property type="match status" value="1"/>
</dbReference>
<dbReference type="Proteomes" id="UP001501442">
    <property type="component" value="Unassembled WGS sequence"/>
</dbReference>
<dbReference type="Pfam" id="PF00561">
    <property type="entry name" value="Abhydrolase_1"/>
    <property type="match status" value="1"/>
</dbReference>
<feature type="domain" description="Carboxymuconolactone decarboxylase-like" evidence="2">
    <location>
        <begin position="33"/>
        <end position="114"/>
    </location>
</feature>